<comment type="subcellular location">
    <subcellularLocation>
        <location evidence="4">Plastid</location>
        <location evidence="4">Chloroplast</location>
    </subcellularLocation>
</comment>
<evidence type="ECO:0000256" key="1">
    <source>
        <dbReference type="ARBA" id="ARBA00006700"/>
    </source>
</evidence>
<name>M1FPZ6_EUGVI</name>
<comment type="function">
    <text evidence="4">Binds to 23S rRNA.</text>
</comment>
<dbReference type="EMBL" id="JQ237893">
    <property type="protein sequence ID" value="AFS18252.1"/>
    <property type="molecule type" value="Genomic_DNA"/>
</dbReference>
<dbReference type="SUPFAM" id="SSF54189">
    <property type="entry name" value="Ribosomal proteins S24e, L23 and L15e"/>
    <property type="match status" value="1"/>
</dbReference>
<evidence type="ECO:0000256" key="3">
    <source>
        <dbReference type="ARBA" id="ARBA00023274"/>
    </source>
</evidence>
<dbReference type="InterPro" id="IPR013025">
    <property type="entry name" value="Ribosomal_uL23-like"/>
</dbReference>
<keyword evidence="4" id="KW-0694">RNA-binding</keyword>
<dbReference type="GO" id="GO:0005840">
    <property type="term" value="C:ribosome"/>
    <property type="evidence" value="ECO:0007669"/>
    <property type="project" value="UniProtKB-KW"/>
</dbReference>
<evidence type="ECO:0000313" key="6">
    <source>
        <dbReference type="EMBL" id="AFS18252.1"/>
    </source>
</evidence>
<dbReference type="AlphaFoldDB" id="M1FPZ6"/>
<dbReference type="RefSeq" id="YP_007517032.1">
    <property type="nucleotide sequence ID" value="NC_020460.2"/>
</dbReference>
<keyword evidence="5" id="KW-0732">Signal</keyword>
<protein>
    <recommendedName>
        <fullName evidence="4">Large ribosomal subunit protein uL23c</fullName>
    </recommendedName>
</protein>
<feature type="chain" id="PRO_5004014735" description="Large ribosomal subunit protein uL23c" evidence="5">
    <location>
        <begin position="18"/>
        <end position="102"/>
    </location>
</feature>
<comment type="subunit">
    <text evidence="4">Part of the 50S ribosomal subunit.</text>
</comment>
<keyword evidence="2 4" id="KW-0689">Ribosomal protein</keyword>
<dbReference type="GeneID" id="14690194"/>
<dbReference type="HAMAP" id="MF_01369_B">
    <property type="entry name" value="Ribosomal_uL23_B"/>
    <property type="match status" value="1"/>
</dbReference>
<reference evidence="6" key="1">
    <citation type="submission" date="2011-12" db="EMBL/GenBank/DDBJ databases">
        <title>Comparative chloroplast genomics between Euglena taxa (Euglenophyta).</title>
        <authorList>
            <person name="Bennett M.S."/>
            <person name="Triemer R.E."/>
        </authorList>
    </citation>
    <scope>NUCLEOTIDE SEQUENCE</scope>
    <source>
        <strain evidence="6">NJ001</strain>
    </source>
</reference>
<dbReference type="GO" id="GO:0009507">
    <property type="term" value="C:chloroplast"/>
    <property type="evidence" value="ECO:0007669"/>
    <property type="project" value="UniProtKB-SubCell"/>
</dbReference>
<feature type="signal peptide" evidence="5">
    <location>
        <begin position="1"/>
        <end position="17"/>
    </location>
</feature>
<dbReference type="GO" id="GO:0019843">
    <property type="term" value="F:rRNA binding"/>
    <property type="evidence" value="ECO:0007669"/>
    <property type="project" value="UniProtKB-UniRule"/>
</dbReference>
<dbReference type="Pfam" id="PF00276">
    <property type="entry name" value="Ribosomal_L23"/>
    <property type="match status" value="1"/>
</dbReference>
<evidence type="ECO:0000256" key="4">
    <source>
        <dbReference type="HAMAP-Rule" id="MF_01369"/>
    </source>
</evidence>
<comment type="similarity">
    <text evidence="1 4">Belongs to the universal ribosomal protein uL23 family.</text>
</comment>
<geneLocation type="chloroplast" evidence="6"/>
<evidence type="ECO:0000256" key="5">
    <source>
        <dbReference type="SAM" id="SignalP"/>
    </source>
</evidence>
<keyword evidence="3 4" id="KW-0687">Ribonucleoprotein</keyword>
<gene>
    <name evidence="4 6" type="primary">rpl23</name>
</gene>
<evidence type="ECO:0000256" key="2">
    <source>
        <dbReference type="ARBA" id="ARBA00022980"/>
    </source>
</evidence>
<keyword evidence="4" id="KW-0699">rRNA-binding</keyword>
<sequence>MLYFYLLLQLIIDFVKFQVLTDKTSKLLQQNKYVFDVDKRITKLKVKLLIEETFDVKVISVNSYILPRKGRRLGMFEGSKNSYKRLFITLAPGSFIPFFSAL</sequence>
<dbReference type="InterPro" id="IPR012677">
    <property type="entry name" value="Nucleotide-bd_a/b_plait_sf"/>
</dbReference>
<dbReference type="PANTHER" id="PTHR11620">
    <property type="entry name" value="60S RIBOSOMAL PROTEIN L23A"/>
    <property type="match status" value="1"/>
</dbReference>
<dbReference type="GO" id="GO:1990904">
    <property type="term" value="C:ribonucleoprotein complex"/>
    <property type="evidence" value="ECO:0007669"/>
    <property type="project" value="UniProtKB-KW"/>
</dbReference>
<dbReference type="GO" id="GO:0006412">
    <property type="term" value="P:translation"/>
    <property type="evidence" value="ECO:0007669"/>
    <property type="project" value="UniProtKB-UniRule"/>
</dbReference>
<dbReference type="InterPro" id="IPR012678">
    <property type="entry name" value="Ribosomal_uL23/eL15/eS24_sf"/>
</dbReference>
<proteinExistence type="inferred from homology"/>
<dbReference type="Gene3D" id="3.30.70.330">
    <property type="match status" value="1"/>
</dbReference>
<dbReference type="GO" id="GO:0003735">
    <property type="term" value="F:structural constituent of ribosome"/>
    <property type="evidence" value="ECO:0007669"/>
    <property type="project" value="InterPro"/>
</dbReference>
<organism evidence="6">
    <name type="scientific">Euglena viridis</name>
    <name type="common">Cercaria viridis</name>
    <dbReference type="NCBI Taxonomy" id="3040"/>
    <lineage>
        <taxon>Eukaryota</taxon>
        <taxon>Discoba</taxon>
        <taxon>Euglenozoa</taxon>
        <taxon>Euglenida</taxon>
        <taxon>Spirocuta</taxon>
        <taxon>Euglenophyceae</taxon>
        <taxon>Euglenales</taxon>
        <taxon>Euglenaceae</taxon>
        <taxon>Euglena</taxon>
    </lineage>
</organism>
<accession>M1FPZ6</accession>
<keyword evidence="6" id="KW-0934">Plastid</keyword>
<keyword evidence="6" id="KW-0150">Chloroplast</keyword>